<dbReference type="Gene3D" id="3.40.50.1820">
    <property type="entry name" value="alpha/beta hydrolase"/>
    <property type="match status" value="1"/>
</dbReference>
<feature type="signal peptide" evidence="4">
    <location>
        <begin position="1"/>
        <end position="18"/>
    </location>
</feature>
<gene>
    <name evidence="6" type="ORF">LOTGIDRAFT_108735</name>
</gene>
<dbReference type="Proteomes" id="UP000030746">
    <property type="component" value="Unassembled WGS sequence"/>
</dbReference>
<feature type="non-terminal residue" evidence="6">
    <location>
        <position position="270"/>
    </location>
</feature>
<dbReference type="PANTHER" id="PTHR43903">
    <property type="entry name" value="NEUROLIGIN"/>
    <property type="match status" value="1"/>
</dbReference>
<dbReference type="EC" id="3.1.1.-" evidence="4"/>
<evidence type="ECO:0000313" key="6">
    <source>
        <dbReference type="EMBL" id="ESO82687.1"/>
    </source>
</evidence>
<evidence type="ECO:0000256" key="2">
    <source>
        <dbReference type="ARBA" id="ARBA00022729"/>
    </source>
</evidence>
<comment type="similarity">
    <text evidence="1 4">Belongs to the type-B carboxylesterase/lipase family.</text>
</comment>
<keyword evidence="7" id="KW-1185">Reference proteome</keyword>
<evidence type="ECO:0000259" key="5">
    <source>
        <dbReference type="Pfam" id="PF00135"/>
    </source>
</evidence>
<sequence>MELLRLCTVSFLISICYAEEVNVSSNVGTIKGDSESVTYAGRTSVIYKFLGIPYAVPPTGDLRFSRPVKQPRFNQPFSALQYGSSCTQNSPVQNQSEDCLYLNVFSPNVDIVARLPVMVFIHGGGFVFGSSNQYGGGRLAAYGQIVLVTINYRLGPLGFLNVNDKNLVQPNNGLMDQHMAIKWVHDNIESFGGDRSKVTVFGESAGSASAIFQTLYPPNDGLFHRVIAQSGTASDIWALSQDPKLMARRLAIEIKCPVTSILEMVRCFKQ</sequence>
<accession>V3ZF02</accession>
<proteinExistence type="inferred from homology"/>
<dbReference type="EMBL" id="KB203854">
    <property type="protein sequence ID" value="ESO82687.1"/>
    <property type="molecule type" value="Genomic_DNA"/>
</dbReference>
<keyword evidence="2 4" id="KW-0732">Signal</keyword>
<dbReference type="InterPro" id="IPR019826">
    <property type="entry name" value="Carboxylesterase_B_AS"/>
</dbReference>
<dbReference type="KEGG" id="lgi:LOTGIDRAFT_108735"/>
<feature type="chain" id="PRO_5005148355" description="Carboxylic ester hydrolase" evidence="4">
    <location>
        <begin position="19"/>
        <end position="270"/>
    </location>
</feature>
<dbReference type="STRING" id="225164.V3ZF02"/>
<dbReference type="Pfam" id="PF00135">
    <property type="entry name" value="COesterase"/>
    <property type="match status" value="1"/>
</dbReference>
<dbReference type="PROSITE" id="PS00122">
    <property type="entry name" value="CARBOXYLESTERASE_B_1"/>
    <property type="match status" value="1"/>
</dbReference>
<dbReference type="OrthoDB" id="408631at2759"/>
<evidence type="ECO:0000313" key="7">
    <source>
        <dbReference type="Proteomes" id="UP000030746"/>
    </source>
</evidence>
<dbReference type="InterPro" id="IPR002018">
    <property type="entry name" value="CarbesteraseB"/>
</dbReference>
<dbReference type="InterPro" id="IPR019819">
    <property type="entry name" value="Carboxylesterase_B_CS"/>
</dbReference>
<name>V3ZF02_LOTGI</name>
<dbReference type="InterPro" id="IPR051093">
    <property type="entry name" value="Neuroligin/BSAL"/>
</dbReference>
<feature type="domain" description="Carboxylesterase type B" evidence="5">
    <location>
        <begin position="23"/>
        <end position="270"/>
    </location>
</feature>
<dbReference type="OMA" id="TANHSAM"/>
<dbReference type="GeneID" id="20230387"/>
<dbReference type="SUPFAM" id="SSF53474">
    <property type="entry name" value="alpha/beta-Hydrolases"/>
    <property type="match status" value="1"/>
</dbReference>
<protein>
    <recommendedName>
        <fullName evidence="4">Carboxylic ester hydrolase</fullName>
        <ecNumber evidence="4">3.1.1.-</ecNumber>
    </recommendedName>
</protein>
<dbReference type="CTD" id="20230387"/>
<dbReference type="RefSeq" id="XP_009066488.1">
    <property type="nucleotide sequence ID" value="XM_009068240.1"/>
</dbReference>
<dbReference type="PROSITE" id="PS00941">
    <property type="entry name" value="CARBOXYLESTERASE_B_2"/>
    <property type="match status" value="1"/>
</dbReference>
<reference evidence="6 7" key="1">
    <citation type="journal article" date="2013" name="Nature">
        <title>Insights into bilaterian evolution from three spiralian genomes.</title>
        <authorList>
            <person name="Simakov O."/>
            <person name="Marletaz F."/>
            <person name="Cho S.J."/>
            <person name="Edsinger-Gonzales E."/>
            <person name="Havlak P."/>
            <person name="Hellsten U."/>
            <person name="Kuo D.H."/>
            <person name="Larsson T."/>
            <person name="Lv J."/>
            <person name="Arendt D."/>
            <person name="Savage R."/>
            <person name="Osoegawa K."/>
            <person name="de Jong P."/>
            <person name="Grimwood J."/>
            <person name="Chapman J.A."/>
            <person name="Shapiro H."/>
            <person name="Aerts A."/>
            <person name="Otillar R.P."/>
            <person name="Terry A.Y."/>
            <person name="Boore J.L."/>
            <person name="Grigoriev I.V."/>
            <person name="Lindberg D.R."/>
            <person name="Seaver E.C."/>
            <person name="Weisblat D.A."/>
            <person name="Putnam N.H."/>
            <person name="Rokhsar D.S."/>
        </authorList>
    </citation>
    <scope>NUCLEOTIDE SEQUENCE [LARGE SCALE GENOMIC DNA]</scope>
</reference>
<evidence type="ECO:0000256" key="4">
    <source>
        <dbReference type="RuleBase" id="RU361235"/>
    </source>
</evidence>
<keyword evidence="3 4" id="KW-0378">Hydrolase</keyword>
<evidence type="ECO:0000256" key="3">
    <source>
        <dbReference type="ARBA" id="ARBA00022801"/>
    </source>
</evidence>
<dbReference type="AlphaFoldDB" id="V3ZF02"/>
<dbReference type="HOGENOM" id="CLU_006586_4_0_1"/>
<organism evidence="6 7">
    <name type="scientific">Lottia gigantea</name>
    <name type="common">Giant owl limpet</name>
    <dbReference type="NCBI Taxonomy" id="225164"/>
    <lineage>
        <taxon>Eukaryota</taxon>
        <taxon>Metazoa</taxon>
        <taxon>Spiralia</taxon>
        <taxon>Lophotrochozoa</taxon>
        <taxon>Mollusca</taxon>
        <taxon>Gastropoda</taxon>
        <taxon>Patellogastropoda</taxon>
        <taxon>Lottioidea</taxon>
        <taxon>Lottiidae</taxon>
        <taxon>Lottia</taxon>
    </lineage>
</organism>
<evidence type="ECO:0000256" key="1">
    <source>
        <dbReference type="ARBA" id="ARBA00005964"/>
    </source>
</evidence>
<dbReference type="GO" id="GO:0016787">
    <property type="term" value="F:hydrolase activity"/>
    <property type="evidence" value="ECO:0007669"/>
    <property type="project" value="UniProtKB-KW"/>
</dbReference>
<dbReference type="InterPro" id="IPR029058">
    <property type="entry name" value="AB_hydrolase_fold"/>
</dbReference>